<proteinExistence type="predicted"/>
<dbReference type="GO" id="GO:0045669">
    <property type="term" value="P:positive regulation of osteoblast differentiation"/>
    <property type="evidence" value="ECO:0007669"/>
    <property type="project" value="TreeGrafter"/>
</dbReference>
<name>A0A6B0RCK6_9CETA</name>
<feature type="chain" id="PRO_5025597000" evidence="1">
    <location>
        <begin position="31"/>
        <end position="79"/>
    </location>
</feature>
<evidence type="ECO:0000313" key="2">
    <source>
        <dbReference type="EMBL" id="MXQ87720.1"/>
    </source>
</evidence>
<reference evidence="2" key="1">
    <citation type="submission" date="2019-10" db="EMBL/GenBank/DDBJ databases">
        <title>The sequence and de novo assembly of the wild yak genome.</title>
        <authorList>
            <person name="Liu Y."/>
        </authorList>
    </citation>
    <scope>NUCLEOTIDE SEQUENCE [LARGE SCALE GENOMIC DNA]</scope>
    <source>
        <strain evidence="2">WY2019</strain>
    </source>
</reference>
<feature type="signal peptide" evidence="1">
    <location>
        <begin position="1"/>
        <end position="30"/>
    </location>
</feature>
<dbReference type="InterPro" id="IPR042350">
    <property type="entry name" value="ATRAID"/>
</dbReference>
<gene>
    <name evidence="2" type="ORF">E5288_WYG018070</name>
</gene>
<evidence type="ECO:0000313" key="3">
    <source>
        <dbReference type="Proteomes" id="UP000322234"/>
    </source>
</evidence>
<protein>
    <submittedName>
        <fullName evidence="2">Uncharacterized protein</fullName>
    </submittedName>
</protein>
<keyword evidence="1" id="KW-0732">Signal</keyword>
<sequence>MAPCGLGSPLSLVPWAAALLFVLSVGRALALPEICTQCPGSVQNLSEVAFYCKRTPELTLRARCCLNGEGTILGYVEKT</sequence>
<comment type="caution">
    <text evidence="2">The sequence shown here is derived from an EMBL/GenBank/DDBJ whole genome shotgun (WGS) entry which is preliminary data.</text>
</comment>
<organism evidence="2 3">
    <name type="scientific">Bos mutus</name>
    <name type="common">wild yak</name>
    <dbReference type="NCBI Taxonomy" id="72004"/>
    <lineage>
        <taxon>Eukaryota</taxon>
        <taxon>Metazoa</taxon>
        <taxon>Chordata</taxon>
        <taxon>Craniata</taxon>
        <taxon>Vertebrata</taxon>
        <taxon>Euteleostomi</taxon>
        <taxon>Mammalia</taxon>
        <taxon>Eutheria</taxon>
        <taxon>Laurasiatheria</taxon>
        <taxon>Artiodactyla</taxon>
        <taxon>Ruminantia</taxon>
        <taxon>Pecora</taxon>
        <taxon>Bovidae</taxon>
        <taxon>Bovinae</taxon>
        <taxon>Bos</taxon>
    </lineage>
</organism>
<accession>A0A6B0RCK6</accession>
<dbReference type="AlphaFoldDB" id="A0A6B0RCK6"/>
<evidence type="ECO:0000256" key="1">
    <source>
        <dbReference type="SAM" id="SignalP"/>
    </source>
</evidence>
<dbReference type="Proteomes" id="UP000322234">
    <property type="component" value="Unassembled WGS sequence"/>
</dbReference>
<dbReference type="PANTHER" id="PTHR15926:SF1">
    <property type="entry name" value="ALL-TRANS RETINOIC ACID-INDUCED DIFFERENTIATION FACTOR"/>
    <property type="match status" value="1"/>
</dbReference>
<dbReference type="EMBL" id="VBQZ03000040">
    <property type="protein sequence ID" value="MXQ87720.1"/>
    <property type="molecule type" value="Genomic_DNA"/>
</dbReference>
<dbReference type="PANTHER" id="PTHR15926">
    <property type="entry name" value="ALL-TRANS RETINOIC ACID-INDUCED DIFFERENTIATION FACTOR"/>
    <property type="match status" value="1"/>
</dbReference>
<keyword evidence="3" id="KW-1185">Reference proteome</keyword>